<organism evidence="1 2">
    <name type="scientific">Oryza meyeriana var. granulata</name>
    <dbReference type="NCBI Taxonomy" id="110450"/>
    <lineage>
        <taxon>Eukaryota</taxon>
        <taxon>Viridiplantae</taxon>
        <taxon>Streptophyta</taxon>
        <taxon>Embryophyta</taxon>
        <taxon>Tracheophyta</taxon>
        <taxon>Spermatophyta</taxon>
        <taxon>Magnoliopsida</taxon>
        <taxon>Liliopsida</taxon>
        <taxon>Poales</taxon>
        <taxon>Poaceae</taxon>
        <taxon>BOP clade</taxon>
        <taxon>Oryzoideae</taxon>
        <taxon>Oryzeae</taxon>
        <taxon>Oryzinae</taxon>
        <taxon>Oryza</taxon>
        <taxon>Oryza meyeriana</taxon>
    </lineage>
</organism>
<evidence type="ECO:0000313" key="2">
    <source>
        <dbReference type="Proteomes" id="UP000479710"/>
    </source>
</evidence>
<sequence length="67" mass="7044">MACGGRHAGGGTQREMACGGLGGAARQAMACGRLGVEHTLIMIVTNVCDVSINLLFLNHVDVDCEWR</sequence>
<name>A0A6G1D7I9_9ORYZ</name>
<keyword evidence="2" id="KW-1185">Reference proteome</keyword>
<evidence type="ECO:0000313" key="1">
    <source>
        <dbReference type="EMBL" id="KAF0908272.1"/>
    </source>
</evidence>
<dbReference type="EMBL" id="SPHZ02000007">
    <property type="protein sequence ID" value="KAF0908272.1"/>
    <property type="molecule type" value="Genomic_DNA"/>
</dbReference>
<accession>A0A6G1D7I9</accession>
<proteinExistence type="predicted"/>
<gene>
    <name evidence="1" type="ORF">E2562_023889</name>
</gene>
<reference evidence="1 2" key="1">
    <citation type="submission" date="2019-11" db="EMBL/GenBank/DDBJ databases">
        <title>Whole genome sequence of Oryza granulata.</title>
        <authorList>
            <person name="Li W."/>
        </authorList>
    </citation>
    <scope>NUCLEOTIDE SEQUENCE [LARGE SCALE GENOMIC DNA]</scope>
    <source>
        <strain evidence="2">cv. Menghai</strain>
        <tissue evidence="1">Leaf</tissue>
    </source>
</reference>
<comment type="caution">
    <text evidence="1">The sequence shown here is derived from an EMBL/GenBank/DDBJ whole genome shotgun (WGS) entry which is preliminary data.</text>
</comment>
<dbReference type="Proteomes" id="UP000479710">
    <property type="component" value="Unassembled WGS sequence"/>
</dbReference>
<dbReference type="AlphaFoldDB" id="A0A6G1D7I9"/>
<protein>
    <submittedName>
        <fullName evidence="1">Uncharacterized protein</fullName>
    </submittedName>
</protein>